<evidence type="ECO:0000313" key="1">
    <source>
        <dbReference type="EMBL" id="CCC91492.1"/>
    </source>
</evidence>
<proteinExistence type="predicted"/>
<reference evidence="1" key="1">
    <citation type="journal article" date="2012" name="Proc. Natl. Acad. Sci. U.S.A.">
        <title>Antigenic diversity is generated by distinct evolutionary mechanisms in African trypanosome species.</title>
        <authorList>
            <person name="Jackson A.P."/>
            <person name="Berry A."/>
            <person name="Aslett M."/>
            <person name="Allison H.C."/>
            <person name="Burton P."/>
            <person name="Vavrova-Anderson J."/>
            <person name="Brown R."/>
            <person name="Browne H."/>
            <person name="Corton N."/>
            <person name="Hauser H."/>
            <person name="Gamble J."/>
            <person name="Gilderthorp R."/>
            <person name="Marcello L."/>
            <person name="McQuillan J."/>
            <person name="Otto T.D."/>
            <person name="Quail M.A."/>
            <person name="Sanders M.J."/>
            <person name="van Tonder A."/>
            <person name="Ginger M.L."/>
            <person name="Field M.C."/>
            <person name="Barry J.D."/>
            <person name="Hertz-Fowler C."/>
            <person name="Berriman M."/>
        </authorList>
    </citation>
    <scope>NUCLEOTIDE SEQUENCE</scope>
    <source>
        <strain evidence="1">IL3000</strain>
    </source>
</reference>
<dbReference type="EMBL" id="HE575320">
    <property type="protein sequence ID" value="CCC91492.1"/>
    <property type="molecule type" value="Genomic_DNA"/>
</dbReference>
<accession>G0UQ31</accession>
<dbReference type="AlphaFoldDB" id="G0UQ31"/>
<protein>
    <submittedName>
        <fullName evidence="1">Uncharacterized protein</fullName>
    </submittedName>
</protein>
<name>G0UQ31_TRYCI</name>
<gene>
    <name evidence="1" type="ORF">TCIL3000_7_3060</name>
</gene>
<organism evidence="1">
    <name type="scientific">Trypanosoma congolense (strain IL3000)</name>
    <dbReference type="NCBI Taxonomy" id="1068625"/>
    <lineage>
        <taxon>Eukaryota</taxon>
        <taxon>Discoba</taxon>
        <taxon>Euglenozoa</taxon>
        <taxon>Kinetoplastea</taxon>
        <taxon>Metakinetoplastina</taxon>
        <taxon>Trypanosomatida</taxon>
        <taxon>Trypanosomatidae</taxon>
        <taxon>Trypanosoma</taxon>
        <taxon>Nannomonas</taxon>
    </lineage>
</organism>
<dbReference type="VEuPathDB" id="TriTrypDB:TcIL3000_7_3060"/>
<sequence length="252" mass="28556">MLHSSAEFLGQCGVGCYSERARRIQRQQTLYRNLRRLVVPTFVGYGLYITRPREGHFIRYVAERSRSESLINEFLLTKPVGTDEAARVDDVARKERGLRWWSLLLRNRDVTGENNKSDSEDTARIANMKKLFAPSVAVSSGIFEESAVDRLSGPQQMHELSKKLWEVRNGTKAYDTAVASGLLDGKTHRNLPLRLEFDDWVFFATGSLVFNDSTSSVKQRRSFIGVCGMVWCEVRSPWAALGPLFTASRNTT</sequence>